<comment type="cofactor">
    <cofactor evidence="2">
        <name>[4Fe-4S] cluster</name>
        <dbReference type="ChEBI" id="CHEBI:49883"/>
    </cofactor>
</comment>
<dbReference type="InterPro" id="IPR051793">
    <property type="entry name" value="NADH:flavin_oxidoreductase"/>
</dbReference>
<dbReference type="Pfam" id="PF00724">
    <property type="entry name" value="Oxidored_FMN"/>
    <property type="match status" value="1"/>
</dbReference>
<evidence type="ECO:0000256" key="2">
    <source>
        <dbReference type="ARBA" id="ARBA00001966"/>
    </source>
</evidence>
<dbReference type="PANTHER" id="PTHR42917:SF2">
    <property type="entry name" value="2,4-DIENOYL-COA REDUCTASE [(2E)-ENOYL-COA-PRODUCING]"/>
    <property type="match status" value="1"/>
</dbReference>
<reference evidence="10 11" key="1">
    <citation type="journal article" date="2013" name="PLoS ONE">
        <title>Genomic Evaluation of Thermoanaerobacter spp. for the Construction of Designer Co-Cultures to Improve Lignocellulosic Biofuel Production.</title>
        <authorList>
            <person name="Verbeke T.J."/>
            <person name="Zhang X."/>
            <person name="Henrissat B."/>
            <person name="Spicer V."/>
            <person name="Rydzak T."/>
            <person name="Krokhin O.V."/>
            <person name="Fristensky B."/>
            <person name="Levin D.B."/>
            <person name="Sparling R."/>
        </authorList>
    </citation>
    <scope>NUCLEOTIDE SEQUENCE [LARGE SCALE GENOMIC DNA]</scope>
    <source>
        <strain evidence="10 11">WC1</strain>
    </source>
</reference>
<keyword evidence="5" id="KW-0479">Metal-binding</keyword>
<sequence>MRLEKRYSNLFEPFKIGKLEIKNRFVMAPMGPGGLSTPDGAFNEKGIEYYVERAKGGTGLIITGICYVENEIEKKLCLQCHVLP</sequence>
<protein>
    <submittedName>
        <fullName evidence="10">NADH:flavin oxidoreductase, Old Yellow Enzyme family</fullName>
    </submittedName>
</protein>
<dbReference type="AlphaFoldDB" id="M8CYU7"/>
<evidence type="ECO:0000259" key="9">
    <source>
        <dbReference type="Pfam" id="PF00724"/>
    </source>
</evidence>
<organism evidence="10 11">
    <name type="scientific">Thermoanaerobacter thermohydrosulfuricus WC1</name>
    <dbReference type="NCBI Taxonomy" id="1198630"/>
    <lineage>
        <taxon>Bacteria</taxon>
        <taxon>Bacillati</taxon>
        <taxon>Bacillota</taxon>
        <taxon>Clostridia</taxon>
        <taxon>Thermoanaerobacterales</taxon>
        <taxon>Thermoanaerobacteraceae</taxon>
        <taxon>Thermoanaerobacter</taxon>
    </lineage>
</organism>
<evidence type="ECO:0000313" key="10">
    <source>
        <dbReference type="EMBL" id="EMT39488.1"/>
    </source>
</evidence>
<feature type="domain" description="NADH:flavin oxidoreductase/NADH oxidase N-terminal" evidence="9">
    <location>
        <begin position="9"/>
        <end position="70"/>
    </location>
</feature>
<dbReference type="GO" id="GO:0016491">
    <property type="term" value="F:oxidoreductase activity"/>
    <property type="evidence" value="ECO:0007669"/>
    <property type="project" value="UniProtKB-KW"/>
</dbReference>
<dbReference type="InterPro" id="IPR001155">
    <property type="entry name" value="OxRdtase_FMN_N"/>
</dbReference>
<dbReference type="EMBL" id="AMYG01000027">
    <property type="protein sequence ID" value="EMT39488.1"/>
    <property type="molecule type" value="Genomic_DNA"/>
</dbReference>
<evidence type="ECO:0000256" key="8">
    <source>
        <dbReference type="ARBA" id="ARBA00023014"/>
    </source>
</evidence>
<dbReference type="PANTHER" id="PTHR42917">
    <property type="entry name" value="2,4-DIENOYL-COA REDUCTASE"/>
    <property type="match status" value="1"/>
</dbReference>
<evidence type="ECO:0000256" key="7">
    <source>
        <dbReference type="ARBA" id="ARBA00023004"/>
    </source>
</evidence>
<dbReference type="InterPro" id="IPR013785">
    <property type="entry name" value="Aldolase_TIM"/>
</dbReference>
<dbReference type="SUPFAM" id="SSF51395">
    <property type="entry name" value="FMN-linked oxidoreductases"/>
    <property type="match status" value="1"/>
</dbReference>
<dbReference type="Proteomes" id="UP000013242">
    <property type="component" value="Unassembled WGS sequence"/>
</dbReference>
<keyword evidence="11" id="KW-1185">Reference proteome</keyword>
<accession>M8CYU7</accession>
<gene>
    <name evidence="10" type="ORF">TthWC1_0891</name>
</gene>
<proteinExistence type="predicted"/>
<keyword evidence="3" id="KW-0285">Flavoprotein</keyword>
<keyword evidence="8" id="KW-0411">Iron-sulfur</keyword>
<dbReference type="PATRIC" id="fig|1198630.3.peg.912"/>
<evidence type="ECO:0000256" key="6">
    <source>
        <dbReference type="ARBA" id="ARBA00023002"/>
    </source>
</evidence>
<keyword evidence="7" id="KW-0408">Iron</keyword>
<dbReference type="GO" id="GO:0051536">
    <property type="term" value="F:iron-sulfur cluster binding"/>
    <property type="evidence" value="ECO:0007669"/>
    <property type="project" value="UniProtKB-KW"/>
</dbReference>
<comment type="caution">
    <text evidence="10">The sequence shown here is derived from an EMBL/GenBank/DDBJ whole genome shotgun (WGS) entry which is preliminary data.</text>
</comment>
<evidence type="ECO:0000256" key="5">
    <source>
        <dbReference type="ARBA" id="ARBA00022723"/>
    </source>
</evidence>
<dbReference type="GO" id="GO:0046872">
    <property type="term" value="F:metal ion binding"/>
    <property type="evidence" value="ECO:0007669"/>
    <property type="project" value="UniProtKB-KW"/>
</dbReference>
<keyword evidence="4" id="KW-0288">FMN</keyword>
<evidence type="ECO:0000256" key="4">
    <source>
        <dbReference type="ARBA" id="ARBA00022643"/>
    </source>
</evidence>
<evidence type="ECO:0000313" key="11">
    <source>
        <dbReference type="Proteomes" id="UP000013242"/>
    </source>
</evidence>
<dbReference type="Gene3D" id="3.20.20.70">
    <property type="entry name" value="Aldolase class I"/>
    <property type="match status" value="1"/>
</dbReference>
<evidence type="ECO:0000256" key="3">
    <source>
        <dbReference type="ARBA" id="ARBA00022630"/>
    </source>
</evidence>
<dbReference type="HOGENOM" id="CLU_2526452_0_0_9"/>
<evidence type="ECO:0000256" key="1">
    <source>
        <dbReference type="ARBA" id="ARBA00001917"/>
    </source>
</evidence>
<keyword evidence="6" id="KW-0560">Oxidoreductase</keyword>
<comment type="cofactor">
    <cofactor evidence="1">
        <name>FMN</name>
        <dbReference type="ChEBI" id="CHEBI:58210"/>
    </cofactor>
</comment>
<dbReference type="GO" id="GO:0010181">
    <property type="term" value="F:FMN binding"/>
    <property type="evidence" value="ECO:0007669"/>
    <property type="project" value="InterPro"/>
</dbReference>
<name>M8CYU7_THETY</name>